<gene>
    <name evidence="4" type="ORF">M9Y10_001213</name>
</gene>
<reference evidence="4 5" key="1">
    <citation type="submission" date="2024-04" db="EMBL/GenBank/DDBJ databases">
        <title>Tritrichomonas musculus Genome.</title>
        <authorList>
            <person name="Alves-Ferreira E."/>
            <person name="Grigg M."/>
            <person name="Lorenzi H."/>
            <person name="Galac M."/>
        </authorList>
    </citation>
    <scope>NUCLEOTIDE SEQUENCE [LARGE SCALE GENOMIC DNA]</scope>
    <source>
        <strain evidence="4 5">EAF2021</strain>
    </source>
</reference>
<dbReference type="Proteomes" id="UP001470230">
    <property type="component" value="Unassembled WGS sequence"/>
</dbReference>
<dbReference type="Pfam" id="PF00724">
    <property type="entry name" value="Oxidored_FMN"/>
    <property type="match status" value="1"/>
</dbReference>
<dbReference type="PANTHER" id="PTHR43656">
    <property type="entry name" value="BINDING OXIDOREDUCTASE, PUTATIVE (AFU_ORTHOLOGUE AFUA_2G08260)-RELATED"/>
    <property type="match status" value="1"/>
</dbReference>
<dbReference type="EMBL" id="JAPFFF010000001">
    <property type="protein sequence ID" value="KAK8898921.1"/>
    <property type="molecule type" value="Genomic_DNA"/>
</dbReference>
<feature type="domain" description="NADH:flavin oxidoreductase/NADH oxidase N-terminal" evidence="3">
    <location>
        <begin position="4"/>
        <end position="197"/>
    </location>
</feature>
<dbReference type="InterPro" id="IPR051799">
    <property type="entry name" value="NADH_flavin_oxidoreductase"/>
</dbReference>
<evidence type="ECO:0000256" key="1">
    <source>
        <dbReference type="ARBA" id="ARBA00022630"/>
    </source>
</evidence>
<protein>
    <recommendedName>
        <fullName evidence="3">NADH:flavin oxidoreductase/NADH oxidase N-terminal domain-containing protein</fullName>
    </recommendedName>
</protein>
<organism evidence="4 5">
    <name type="scientific">Tritrichomonas musculus</name>
    <dbReference type="NCBI Taxonomy" id="1915356"/>
    <lineage>
        <taxon>Eukaryota</taxon>
        <taxon>Metamonada</taxon>
        <taxon>Parabasalia</taxon>
        <taxon>Tritrichomonadida</taxon>
        <taxon>Tritrichomonadidae</taxon>
        <taxon>Tritrichomonas</taxon>
    </lineage>
</organism>
<dbReference type="InterPro" id="IPR013785">
    <property type="entry name" value="Aldolase_TIM"/>
</dbReference>
<keyword evidence="2" id="KW-0560">Oxidoreductase</keyword>
<accession>A0ABR2L7E6</accession>
<dbReference type="SUPFAM" id="SSF51395">
    <property type="entry name" value="FMN-linked oxidoreductases"/>
    <property type="match status" value="1"/>
</dbReference>
<keyword evidence="1" id="KW-0285">Flavoprotein</keyword>
<dbReference type="Gene3D" id="3.20.20.70">
    <property type="entry name" value="Aldolase class I"/>
    <property type="match status" value="1"/>
</dbReference>
<dbReference type="PANTHER" id="PTHR43656:SF2">
    <property type="entry name" value="BINDING OXIDOREDUCTASE, PUTATIVE (AFU_ORTHOLOGUE AFUA_2G08260)-RELATED"/>
    <property type="match status" value="1"/>
</dbReference>
<evidence type="ECO:0000259" key="3">
    <source>
        <dbReference type="Pfam" id="PF00724"/>
    </source>
</evidence>
<evidence type="ECO:0000313" key="4">
    <source>
        <dbReference type="EMBL" id="KAK8898921.1"/>
    </source>
</evidence>
<proteinExistence type="predicted"/>
<name>A0ABR2L7E6_9EUKA</name>
<evidence type="ECO:0000313" key="5">
    <source>
        <dbReference type="Proteomes" id="UP001470230"/>
    </source>
</evidence>
<sequence>MQSVGVDGIELQCANGFMLSQFLSPFTNKRQDMYGGSIQNRARTMKEIISEIKRNTDSSKFSIIAKINGSDQDKGGVTPEMAKQTISFLANEGIDLFKISHGLIYPWRNVKRSQKRQRQKLPSLFDEMIHKNKTKDFGEPISKEVVADFKKKNPNAVLAMNGNLRQFSVMEDLIKNGTCDLISLGRPLLKEPYLIQKF</sequence>
<keyword evidence="5" id="KW-1185">Reference proteome</keyword>
<evidence type="ECO:0000256" key="2">
    <source>
        <dbReference type="ARBA" id="ARBA00023002"/>
    </source>
</evidence>
<comment type="caution">
    <text evidence="4">The sequence shown here is derived from an EMBL/GenBank/DDBJ whole genome shotgun (WGS) entry which is preliminary data.</text>
</comment>
<dbReference type="InterPro" id="IPR001155">
    <property type="entry name" value="OxRdtase_FMN_N"/>
</dbReference>